<accession>A0A498HR30</accession>
<evidence type="ECO:0000313" key="2">
    <source>
        <dbReference type="EMBL" id="RXH71897.1"/>
    </source>
</evidence>
<reference evidence="2 3" key="1">
    <citation type="submission" date="2018-10" db="EMBL/GenBank/DDBJ databases">
        <title>A high-quality apple genome assembly.</title>
        <authorList>
            <person name="Hu J."/>
        </authorList>
    </citation>
    <scope>NUCLEOTIDE SEQUENCE [LARGE SCALE GENOMIC DNA]</scope>
    <source>
        <strain evidence="3">cv. HFTH1</strain>
        <tissue evidence="2">Young leaf</tissue>
    </source>
</reference>
<name>A0A498HR30_MALDO</name>
<evidence type="ECO:0000256" key="1">
    <source>
        <dbReference type="SAM" id="MobiDB-lite"/>
    </source>
</evidence>
<feature type="region of interest" description="Disordered" evidence="1">
    <location>
        <begin position="1"/>
        <end position="38"/>
    </location>
</feature>
<dbReference type="AlphaFoldDB" id="A0A498HR30"/>
<feature type="region of interest" description="Disordered" evidence="1">
    <location>
        <begin position="69"/>
        <end position="171"/>
    </location>
</feature>
<comment type="caution">
    <text evidence="2">The sequence shown here is derived from an EMBL/GenBank/DDBJ whole genome shotgun (WGS) entry which is preliminary data.</text>
</comment>
<keyword evidence="3" id="KW-1185">Reference proteome</keyword>
<protein>
    <submittedName>
        <fullName evidence="2">Uncharacterized protein</fullName>
    </submittedName>
</protein>
<feature type="compositionally biased region" description="Basic residues" evidence="1">
    <location>
        <begin position="115"/>
        <end position="124"/>
    </location>
</feature>
<proteinExistence type="predicted"/>
<dbReference type="Proteomes" id="UP000290289">
    <property type="component" value="Chromosome 16"/>
</dbReference>
<feature type="compositionally biased region" description="Polar residues" evidence="1">
    <location>
        <begin position="1"/>
        <end position="14"/>
    </location>
</feature>
<gene>
    <name evidence="2" type="ORF">DVH24_025398</name>
</gene>
<feature type="compositionally biased region" description="Low complexity" evidence="1">
    <location>
        <begin position="99"/>
        <end position="110"/>
    </location>
</feature>
<dbReference type="EMBL" id="RDQH01000342">
    <property type="protein sequence ID" value="RXH71897.1"/>
    <property type="molecule type" value="Genomic_DNA"/>
</dbReference>
<sequence length="171" mass="18415">MSHTQFLYSDSMLANGSDPLYDQPTYNPSFGAPPAPAAVNGYPGYNNYDPPPVPNYSYGYYGNIYPSAESAPPAHAPYQPHGYTNYYTPQPQPQPQRPSTYGYSSNGYSTPQPARRPKAKKGKNGKSGTSGTSYNVSGNRVSGNKGDGNGVFSIGNTHGLRGIESEEEEED</sequence>
<evidence type="ECO:0000313" key="3">
    <source>
        <dbReference type="Proteomes" id="UP000290289"/>
    </source>
</evidence>
<organism evidence="2 3">
    <name type="scientific">Malus domestica</name>
    <name type="common">Apple</name>
    <name type="synonym">Pyrus malus</name>
    <dbReference type="NCBI Taxonomy" id="3750"/>
    <lineage>
        <taxon>Eukaryota</taxon>
        <taxon>Viridiplantae</taxon>
        <taxon>Streptophyta</taxon>
        <taxon>Embryophyta</taxon>
        <taxon>Tracheophyta</taxon>
        <taxon>Spermatophyta</taxon>
        <taxon>Magnoliopsida</taxon>
        <taxon>eudicotyledons</taxon>
        <taxon>Gunneridae</taxon>
        <taxon>Pentapetalae</taxon>
        <taxon>rosids</taxon>
        <taxon>fabids</taxon>
        <taxon>Rosales</taxon>
        <taxon>Rosaceae</taxon>
        <taxon>Amygdaloideae</taxon>
        <taxon>Maleae</taxon>
        <taxon>Malus</taxon>
    </lineage>
</organism>